<evidence type="ECO:0000313" key="1">
    <source>
        <dbReference type="EMBL" id="KAI7949380.1"/>
    </source>
</evidence>
<name>A0ACC0E9Y1_9BASI</name>
<organism evidence="1 2">
    <name type="scientific">Puccinia striiformis f. sp. tritici</name>
    <dbReference type="NCBI Taxonomy" id="168172"/>
    <lineage>
        <taxon>Eukaryota</taxon>
        <taxon>Fungi</taxon>
        <taxon>Dikarya</taxon>
        <taxon>Basidiomycota</taxon>
        <taxon>Pucciniomycotina</taxon>
        <taxon>Pucciniomycetes</taxon>
        <taxon>Pucciniales</taxon>
        <taxon>Pucciniaceae</taxon>
        <taxon>Puccinia</taxon>
    </lineage>
</organism>
<keyword evidence="2" id="KW-1185">Reference proteome</keyword>
<reference evidence="2" key="2">
    <citation type="journal article" date="2018" name="Mol. Plant Microbe Interact.">
        <title>Genome sequence resources for the wheat stripe rust pathogen (Puccinia striiformis f. sp. tritici) and the barley stripe rust pathogen (Puccinia striiformis f. sp. hordei).</title>
        <authorList>
            <person name="Xia C."/>
            <person name="Wang M."/>
            <person name="Yin C."/>
            <person name="Cornejo O.E."/>
            <person name="Hulbert S.H."/>
            <person name="Chen X."/>
        </authorList>
    </citation>
    <scope>NUCLEOTIDE SEQUENCE [LARGE SCALE GENOMIC DNA]</scope>
    <source>
        <strain evidence="2">93-210</strain>
    </source>
</reference>
<protein>
    <submittedName>
        <fullName evidence="1">Uncharacterized protein</fullName>
    </submittedName>
</protein>
<reference evidence="2" key="1">
    <citation type="journal article" date="2018" name="BMC Genomics">
        <title>Genomic insights into host adaptation between the wheat stripe rust pathogen (Puccinia striiformis f. sp. tritici) and the barley stripe rust pathogen (Puccinia striiformis f. sp. hordei).</title>
        <authorList>
            <person name="Xia C."/>
            <person name="Wang M."/>
            <person name="Yin C."/>
            <person name="Cornejo O.E."/>
            <person name="Hulbert S.H."/>
            <person name="Chen X."/>
        </authorList>
    </citation>
    <scope>NUCLEOTIDE SEQUENCE [LARGE SCALE GENOMIC DNA]</scope>
    <source>
        <strain evidence="2">93-210</strain>
    </source>
</reference>
<evidence type="ECO:0000313" key="2">
    <source>
        <dbReference type="Proteomes" id="UP001060170"/>
    </source>
</evidence>
<dbReference type="EMBL" id="CM045872">
    <property type="protein sequence ID" value="KAI7949380.1"/>
    <property type="molecule type" value="Genomic_DNA"/>
</dbReference>
<reference evidence="1 2" key="3">
    <citation type="journal article" date="2022" name="Microbiol. Spectr.">
        <title>Folding features and dynamics of 3D genome architecture in plant fungal pathogens.</title>
        <authorList>
            <person name="Xia C."/>
        </authorList>
    </citation>
    <scope>NUCLEOTIDE SEQUENCE [LARGE SCALE GENOMIC DNA]</scope>
    <source>
        <strain evidence="1 2">93-210</strain>
    </source>
</reference>
<comment type="caution">
    <text evidence="1">The sequence shown here is derived from an EMBL/GenBank/DDBJ whole genome shotgun (WGS) entry which is preliminary data.</text>
</comment>
<proteinExistence type="predicted"/>
<accession>A0ACC0E9Y1</accession>
<gene>
    <name evidence="1" type="ORF">MJO28_008201</name>
</gene>
<sequence length="119" mass="13254">MPSRVLIDNCWDTNSGDPNPTHKVKRRRGSKPAAARVTTAAIPNLRLLSPQSLLDRITDNTIDQPTHAVDSGLNEQSLPQGDGEPNTVTQERLVWENILYKDFIPFSSFTSDSHYPLAQ</sequence>
<dbReference type="Proteomes" id="UP001060170">
    <property type="component" value="Chromosome 8"/>
</dbReference>